<reference evidence="2 3" key="1">
    <citation type="submission" date="2019-04" db="EMBL/GenBank/DDBJ databases">
        <title>An improved genome assembly and genetic linkage map for asparagus bean, Vigna unguiculata ssp. sesquipedialis.</title>
        <authorList>
            <person name="Xia Q."/>
            <person name="Zhang R."/>
            <person name="Dong Y."/>
        </authorList>
    </citation>
    <scope>NUCLEOTIDE SEQUENCE [LARGE SCALE GENOMIC DNA]</scope>
    <source>
        <tissue evidence="2">Leaf</tissue>
    </source>
</reference>
<proteinExistence type="predicted"/>
<dbReference type="GO" id="GO:0005829">
    <property type="term" value="C:cytosol"/>
    <property type="evidence" value="ECO:0007669"/>
    <property type="project" value="TreeGrafter"/>
</dbReference>
<feature type="region of interest" description="Disordered" evidence="1">
    <location>
        <begin position="1"/>
        <end position="198"/>
    </location>
</feature>
<feature type="compositionally biased region" description="Basic and acidic residues" evidence="1">
    <location>
        <begin position="47"/>
        <end position="127"/>
    </location>
</feature>
<keyword evidence="3" id="KW-1185">Reference proteome</keyword>
<name>A0A4D6LDD4_VIGUN</name>
<organism evidence="2 3">
    <name type="scientific">Vigna unguiculata</name>
    <name type="common">Cowpea</name>
    <dbReference type="NCBI Taxonomy" id="3917"/>
    <lineage>
        <taxon>Eukaryota</taxon>
        <taxon>Viridiplantae</taxon>
        <taxon>Streptophyta</taxon>
        <taxon>Embryophyta</taxon>
        <taxon>Tracheophyta</taxon>
        <taxon>Spermatophyta</taxon>
        <taxon>Magnoliopsida</taxon>
        <taxon>eudicotyledons</taxon>
        <taxon>Gunneridae</taxon>
        <taxon>Pentapetalae</taxon>
        <taxon>rosids</taxon>
        <taxon>fabids</taxon>
        <taxon>Fabales</taxon>
        <taxon>Fabaceae</taxon>
        <taxon>Papilionoideae</taxon>
        <taxon>50 kb inversion clade</taxon>
        <taxon>NPAAA clade</taxon>
        <taxon>indigoferoid/millettioid clade</taxon>
        <taxon>Phaseoleae</taxon>
        <taxon>Vigna</taxon>
    </lineage>
</organism>
<accession>A0A4D6LDD4</accession>
<gene>
    <name evidence="2" type="ORF">DEO72_LG3g795</name>
</gene>
<dbReference type="EMBL" id="CP039347">
    <property type="protein sequence ID" value="QCD86274.1"/>
    <property type="molecule type" value="Genomic_DNA"/>
</dbReference>
<dbReference type="AlphaFoldDB" id="A0A4D6LDD4"/>
<protein>
    <submittedName>
        <fullName evidence="2">Uncharacterized protein</fullName>
    </submittedName>
</protein>
<feature type="region of interest" description="Disordered" evidence="1">
    <location>
        <begin position="215"/>
        <end position="241"/>
    </location>
</feature>
<feature type="compositionally biased region" description="Basic and acidic residues" evidence="1">
    <location>
        <begin position="7"/>
        <end position="39"/>
    </location>
</feature>
<feature type="compositionally biased region" description="Basic and acidic residues" evidence="1">
    <location>
        <begin position="223"/>
        <end position="241"/>
    </location>
</feature>
<evidence type="ECO:0000313" key="2">
    <source>
        <dbReference type="EMBL" id="QCD86274.1"/>
    </source>
</evidence>
<dbReference type="PANTHER" id="PTHR47877:SF3">
    <property type="entry name" value="LATE EMBRYOGENESIS ABUNDANT DOMAIN-CONTAINING PROTEIN _ LEA DOMAIN-CONTAINING PROTEIN"/>
    <property type="match status" value="1"/>
</dbReference>
<evidence type="ECO:0000313" key="3">
    <source>
        <dbReference type="Proteomes" id="UP000501690"/>
    </source>
</evidence>
<dbReference type="Proteomes" id="UP000501690">
    <property type="component" value="Linkage Group LG3"/>
</dbReference>
<dbReference type="PANTHER" id="PTHR47877">
    <property type="entry name" value="LATE EMBRYOGENESIS ABUNDANT DOMAIN-CONTAINING PROTEIN / LEA DOMAIN-CONTAINING PROTEIN"/>
    <property type="match status" value="1"/>
</dbReference>
<dbReference type="GO" id="GO:0009631">
    <property type="term" value="P:cold acclimation"/>
    <property type="evidence" value="ECO:0007669"/>
    <property type="project" value="TreeGrafter"/>
</dbReference>
<sequence>MASQQMHRKDPSKKVKEREDDVEADGKESFGEKERELVSDRSSSGNKEVERESGGGKFERKGEENKGLGEKDKLEGRTKVVEGKVWNEEDKRRNNPSREKVEAEKARPREEAQREKDETEEGGGGREENEELSLEDISKYRAEAQQKSMNAVEAAKKNYERKREIEGSKERNKQANEEEKDLTKVKGEEGNVEGDKGRGVLNAIGETIAEIAETTRIMVSGEGQKEKPKSPAYEHTDMKLD</sequence>
<feature type="compositionally biased region" description="Basic and acidic residues" evidence="1">
    <location>
        <begin position="154"/>
        <end position="198"/>
    </location>
</feature>
<evidence type="ECO:0000256" key="1">
    <source>
        <dbReference type="SAM" id="MobiDB-lite"/>
    </source>
</evidence>